<dbReference type="GO" id="GO:0032993">
    <property type="term" value="C:protein-DNA complex"/>
    <property type="evidence" value="ECO:0007669"/>
    <property type="project" value="TreeGrafter"/>
</dbReference>
<feature type="modified residue" description="4-aspartylphosphate" evidence="4">
    <location>
        <position position="55"/>
    </location>
</feature>
<dbReference type="SMART" id="SM00448">
    <property type="entry name" value="REC"/>
    <property type="match status" value="1"/>
</dbReference>
<sequence length="246" mass="28786">MNRIAKILLVDDDYQFGGVVKKHLESKGFDVVLCFDGEIAWKKFQKEDFDLILLDVMMPKKDGFTLAQEIRKKNGLIPILFITSRKLDEDRLEGFRLGGDDYITKPFSIDELVARIKVFLKRTLPRAHNEQNEFTLGKLTFNSESLQVRDENGVRIGVITPREVALIRYFKENANQILRREEILLNVWGKEGFFSGRSMDVFITRMRKHFRADPQIQLETLHNVGFRLNLPEQENHKGQQEDHKEH</sequence>
<evidence type="ECO:0000256" key="4">
    <source>
        <dbReference type="PROSITE-ProRule" id="PRU00169"/>
    </source>
</evidence>
<dbReference type="PROSITE" id="PS51755">
    <property type="entry name" value="OMPR_PHOB"/>
    <property type="match status" value="1"/>
</dbReference>
<evidence type="ECO:0000256" key="1">
    <source>
        <dbReference type="ARBA" id="ARBA00022553"/>
    </source>
</evidence>
<dbReference type="SUPFAM" id="SSF52172">
    <property type="entry name" value="CheY-like"/>
    <property type="match status" value="1"/>
</dbReference>
<dbReference type="PANTHER" id="PTHR48111">
    <property type="entry name" value="REGULATOR OF RPOS"/>
    <property type="match status" value="1"/>
</dbReference>
<dbReference type="PROSITE" id="PS50110">
    <property type="entry name" value="RESPONSE_REGULATORY"/>
    <property type="match status" value="1"/>
</dbReference>
<reference evidence="8 9" key="1">
    <citation type="submission" date="2016-10" db="EMBL/GenBank/DDBJ databases">
        <authorList>
            <person name="de Groot N.N."/>
        </authorList>
    </citation>
    <scope>NUCLEOTIDE SEQUENCE [LARGE SCALE GENOMIC DNA]</scope>
    <source>
        <strain evidence="8 9">DSM 21039</strain>
    </source>
</reference>
<evidence type="ECO:0000256" key="5">
    <source>
        <dbReference type="PROSITE-ProRule" id="PRU01091"/>
    </source>
</evidence>
<dbReference type="GO" id="GO:0005829">
    <property type="term" value="C:cytosol"/>
    <property type="evidence" value="ECO:0007669"/>
    <property type="project" value="TreeGrafter"/>
</dbReference>
<keyword evidence="3 5" id="KW-0238">DNA-binding</keyword>
<dbReference type="SUPFAM" id="SSF46894">
    <property type="entry name" value="C-terminal effector domain of the bipartite response regulators"/>
    <property type="match status" value="1"/>
</dbReference>
<dbReference type="RefSeq" id="WP_089906170.1">
    <property type="nucleotide sequence ID" value="NZ_FOBB01000001.1"/>
</dbReference>
<dbReference type="CDD" id="cd00383">
    <property type="entry name" value="trans_reg_C"/>
    <property type="match status" value="1"/>
</dbReference>
<dbReference type="GO" id="GO:0000156">
    <property type="term" value="F:phosphorelay response regulator activity"/>
    <property type="evidence" value="ECO:0007669"/>
    <property type="project" value="TreeGrafter"/>
</dbReference>
<dbReference type="InterPro" id="IPR016032">
    <property type="entry name" value="Sig_transdc_resp-reg_C-effctor"/>
</dbReference>
<dbReference type="Gene3D" id="1.10.10.10">
    <property type="entry name" value="Winged helix-like DNA-binding domain superfamily/Winged helix DNA-binding domain"/>
    <property type="match status" value="1"/>
</dbReference>
<accession>A0A1H7GJ69</accession>
<dbReference type="SMART" id="SM00862">
    <property type="entry name" value="Trans_reg_C"/>
    <property type="match status" value="1"/>
</dbReference>
<evidence type="ECO:0000259" key="6">
    <source>
        <dbReference type="PROSITE" id="PS50110"/>
    </source>
</evidence>
<evidence type="ECO:0000313" key="8">
    <source>
        <dbReference type="EMBL" id="SEK36560.1"/>
    </source>
</evidence>
<name>A0A1H7GJ69_9BACT</name>
<dbReference type="InterPro" id="IPR039420">
    <property type="entry name" value="WalR-like"/>
</dbReference>
<evidence type="ECO:0000313" key="9">
    <source>
        <dbReference type="Proteomes" id="UP000198984"/>
    </source>
</evidence>
<dbReference type="CDD" id="cd17574">
    <property type="entry name" value="REC_OmpR"/>
    <property type="match status" value="1"/>
</dbReference>
<evidence type="ECO:0000259" key="7">
    <source>
        <dbReference type="PROSITE" id="PS51755"/>
    </source>
</evidence>
<dbReference type="GO" id="GO:0000976">
    <property type="term" value="F:transcription cis-regulatory region binding"/>
    <property type="evidence" value="ECO:0007669"/>
    <property type="project" value="TreeGrafter"/>
</dbReference>
<dbReference type="PANTHER" id="PTHR48111:SF40">
    <property type="entry name" value="PHOSPHATE REGULON TRANSCRIPTIONAL REGULATORY PROTEIN PHOB"/>
    <property type="match status" value="1"/>
</dbReference>
<keyword evidence="2" id="KW-0902">Two-component regulatory system</keyword>
<dbReference type="Gene3D" id="3.40.50.2300">
    <property type="match status" value="1"/>
</dbReference>
<dbReference type="EMBL" id="FOBB01000001">
    <property type="protein sequence ID" value="SEK36560.1"/>
    <property type="molecule type" value="Genomic_DNA"/>
</dbReference>
<evidence type="ECO:0000256" key="2">
    <source>
        <dbReference type="ARBA" id="ARBA00023012"/>
    </source>
</evidence>
<protein>
    <submittedName>
        <fullName evidence="8">DNA-binding response regulator, OmpR family, contains REC and winged-helix (WHTH) domain</fullName>
    </submittedName>
</protein>
<dbReference type="Pfam" id="PF00072">
    <property type="entry name" value="Response_reg"/>
    <property type="match status" value="1"/>
</dbReference>
<dbReference type="Proteomes" id="UP000198984">
    <property type="component" value="Unassembled WGS sequence"/>
</dbReference>
<dbReference type="InterPro" id="IPR001867">
    <property type="entry name" value="OmpR/PhoB-type_DNA-bd"/>
</dbReference>
<dbReference type="Gene3D" id="6.10.250.690">
    <property type="match status" value="1"/>
</dbReference>
<dbReference type="Pfam" id="PF00486">
    <property type="entry name" value="Trans_reg_C"/>
    <property type="match status" value="1"/>
</dbReference>
<dbReference type="OrthoDB" id="9790442at2"/>
<dbReference type="GO" id="GO:0006355">
    <property type="term" value="P:regulation of DNA-templated transcription"/>
    <property type="evidence" value="ECO:0007669"/>
    <property type="project" value="InterPro"/>
</dbReference>
<organism evidence="8 9">
    <name type="scientific">Chitinophaga rupis</name>
    <dbReference type="NCBI Taxonomy" id="573321"/>
    <lineage>
        <taxon>Bacteria</taxon>
        <taxon>Pseudomonadati</taxon>
        <taxon>Bacteroidota</taxon>
        <taxon>Chitinophagia</taxon>
        <taxon>Chitinophagales</taxon>
        <taxon>Chitinophagaceae</taxon>
        <taxon>Chitinophaga</taxon>
    </lineage>
</organism>
<gene>
    <name evidence="8" type="ORF">SAMN04488505_10159</name>
</gene>
<proteinExistence type="predicted"/>
<feature type="domain" description="OmpR/PhoB-type" evidence="7">
    <location>
        <begin position="131"/>
        <end position="230"/>
    </location>
</feature>
<feature type="domain" description="Response regulatory" evidence="6">
    <location>
        <begin position="6"/>
        <end position="120"/>
    </location>
</feature>
<keyword evidence="9" id="KW-1185">Reference proteome</keyword>
<evidence type="ECO:0000256" key="3">
    <source>
        <dbReference type="ARBA" id="ARBA00023125"/>
    </source>
</evidence>
<dbReference type="InterPro" id="IPR001789">
    <property type="entry name" value="Sig_transdc_resp-reg_receiver"/>
</dbReference>
<keyword evidence="1 4" id="KW-0597">Phosphoprotein</keyword>
<dbReference type="InterPro" id="IPR036388">
    <property type="entry name" value="WH-like_DNA-bd_sf"/>
</dbReference>
<feature type="DNA-binding region" description="OmpR/PhoB-type" evidence="5">
    <location>
        <begin position="131"/>
        <end position="230"/>
    </location>
</feature>
<dbReference type="STRING" id="573321.SAMN04488505_10159"/>
<dbReference type="InterPro" id="IPR011006">
    <property type="entry name" value="CheY-like_superfamily"/>
</dbReference>
<dbReference type="AlphaFoldDB" id="A0A1H7GJ69"/>